<evidence type="ECO:0000256" key="6">
    <source>
        <dbReference type="ARBA" id="ARBA00023295"/>
    </source>
</evidence>
<evidence type="ECO:0000256" key="3">
    <source>
        <dbReference type="ARBA" id="ARBA00012756"/>
    </source>
</evidence>
<feature type="domain" description="S1-like" evidence="10">
    <location>
        <begin position="791"/>
        <end position="847"/>
    </location>
</feature>
<keyword evidence="8" id="KW-0648">Protein biosynthesis</keyword>
<dbReference type="EMBL" id="JYJA01000033">
    <property type="protein sequence ID" value="KJL42809.1"/>
    <property type="molecule type" value="Genomic_DNA"/>
</dbReference>
<sequence length="1019" mass="113918">MTLDTIDIQTESYGDEAVRFDAARIADPRFVQENRLPAHSDHRWFRTAAEAADGDSGYEQSLSGRWKIHYAKNPAAAPAGFFHPDYDCESWDDIPVPAHIQLHGYDRPQYVNVQYPWDGVEQIDPGEVPERYNPVASYVKSFRLDRPVEAGETVSISFLGAESAIAVWLNGRYLGYATDSFTPSEFDVTDALVEGENKLAAQVFKFSSGSWLEDQDFFRFSGLFRDVVLYRRPRAHVEDLRVDVVLAHDAASADIALRIDLRGEGSAAARLAGVGPLEPRGDGGFSIRLDNPRLWSPEDPWLYEIEIEVRDVSGEVAEVIVQRVGVRRFAIEDGLLKLNGRRVVFFGVNRHEFGLAGRVQTAAEIEADLLALKAVGVNAVRTSHYPNSTVFYELADRHGLMVIDEMNLESHGVWDRIRKLGAPIEDAVPGDRPEWLPTLLDRAASMYERDKNHPSIVMWSCGNESFGGTNLRDVAAWFREVDSRPVHYEGVHWDPRHEETTDVVSQMYTPAAEVEEFLRDRRDKPFILCEYAHAMGNSFGAVDEYIELAYREPLFQGGFIWDFADQAIALTDRYGKEYFGYGGDFGDAPNDGEFCGNGIFFTDHSPTPKLQEVAYLYQGLRIRIDDAGFTVHNRLLSTSSAAYRCVVTLSREGRMLRREEAETDIAAGDTGRIALPIAVPTAPGEYAIDVSFRLRAATAWAAEGHEVAYEQRVVQVGPPPARVAAPAPELIRGAHNIGVRGPGFSALFSTLYGGLTSYRFGMTSDGGRELLTGMPRPHFWHAPTSNERGWEAPFEDGQWLLASRYGRVREPLTRTRVEQDDTAVTVTYEYELPTRPATTCDVSYRVDGAGRVEVTQTLHLVDGLPSLPEFGMLLTTLPEFRRLRWYGDGPEECYVDRRGGARLGVYDRDVTTELTPYLRPQEAGSRTGVRWAEVTDGRGAGLRVESADAMEFSALPWTPDEVENALHHTELPPIHRTVLRPALMRRGVGGDDSWGARTLAQYRLPNSGDLVFDFAFRGV</sequence>
<dbReference type="InterPro" id="IPR006104">
    <property type="entry name" value="Glyco_hydro_2_N"/>
</dbReference>
<dbReference type="AlphaFoldDB" id="A0A0M2HDL1"/>
<dbReference type="EC" id="3.2.1.23" evidence="3 9"/>
<dbReference type="Pfam" id="PF00703">
    <property type="entry name" value="Glyco_hydro_2"/>
    <property type="match status" value="1"/>
</dbReference>
<protein>
    <recommendedName>
        <fullName evidence="4 9">Beta-galactosidase</fullName>
        <ecNumber evidence="3 9">3.2.1.23</ecNumber>
    </recommendedName>
    <alternativeName>
        <fullName evidence="7 9">Lactase</fullName>
    </alternativeName>
</protein>
<dbReference type="InterPro" id="IPR011013">
    <property type="entry name" value="Gal_mutarotase_sf_dom"/>
</dbReference>
<dbReference type="SUPFAM" id="SSF49785">
    <property type="entry name" value="Galactose-binding domain-like"/>
    <property type="match status" value="1"/>
</dbReference>
<evidence type="ECO:0000256" key="7">
    <source>
        <dbReference type="ARBA" id="ARBA00032230"/>
    </source>
</evidence>
<dbReference type="InterPro" id="IPR017853">
    <property type="entry name" value="GH"/>
</dbReference>
<dbReference type="InterPro" id="IPR036156">
    <property type="entry name" value="Beta-gal/glucu_dom_sf"/>
</dbReference>
<evidence type="ECO:0000259" key="10">
    <source>
        <dbReference type="PROSITE" id="PS50832"/>
    </source>
</evidence>
<dbReference type="InterPro" id="IPR050347">
    <property type="entry name" value="Bact_Beta-galactosidase"/>
</dbReference>
<dbReference type="Pfam" id="PF02836">
    <property type="entry name" value="Glyco_hydro_2_C"/>
    <property type="match status" value="1"/>
</dbReference>
<dbReference type="RefSeq" id="WP_245619558.1">
    <property type="nucleotide sequence ID" value="NZ_JYJA01000033.1"/>
</dbReference>
<dbReference type="InterPro" id="IPR006101">
    <property type="entry name" value="Glyco_hydro_2"/>
</dbReference>
<dbReference type="GO" id="GO:0004565">
    <property type="term" value="F:beta-galactosidase activity"/>
    <property type="evidence" value="ECO:0007669"/>
    <property type="project" value="UniProtKB-EC"/>
</dbReference>
<gene>
    <name evidence="11" type="primary">cbgA</name>
    <name evidence="11" type="ORF">RS82_01773</name>
</gene>
<comment type="catalytic activity">
    <reaction evidence="1 9">
        <text>Hydrolysis of terminal non-reducing beta-D-galactose residues in beta-D-galactosides.</text>
        <dbReference type="EC" id="3.2.1.23"/>
    </reaction>
</comment>
<dbReference type="Pfam" id="PF02929">
    <property type="entry name" value="Bgal_small_N"/>
    <property type="match status" value="1"/>
</dbReference>
<comment type="caution">
    <text evidence="11">The sequence shown here is derived from an EMBL/GenBank/DDBJ whole genome shotgun (WGS) entry which is preliminary data.</text>
</comment>
<evidence type="ECO:0000256" key="9">
    <source>
        <dbReference type="RuleBase" id="RU361154"/>
    </source>
</evidence>
<evidence type="ECO:0000256" key="5">
    <source>
        <dbReference type="ARBA" id="ARBA00022801"/>
    </source>
</evidence>
<dbReference type="GO" id="GO:0009341">
    <property type="term" value="C:beta-galactosidase complex"/>
    <property type="evidence" value="ECO:0007669"/>
    <property type="project" value="InterPro"/>
</dbReference>
<proteinExistence type="inferred from homology"/>
<dbReference type="InterPro" id="IPR023230">
    <property type="entry name" value="Glyco_hydro_2_CS"/>
</dbReference>
<evidence type="ECO:0000256" key="1">
    <source>
        <dbReference type="ARBA" id="ARBA00001412"/>
    </source>
</evidence>
<keyword evidence="8" id="KW-0396">Initiation factor</keyword>
<dbReference type="SUPFAM" id="SSF51445">
    <property type="entry name" value="(Trans)glycosidases"/>
    <property type="match status" value="1"/>
</dbReference>
<dbReference type="PANTHER" id="PTHR46323:SF2">
    <property type="entry name" value="BETA-GALACTOSIDASE"/>
    <property type="match status" value="1"/>
</dbReference>
<evidence type="ECO:0000256" key="8">
    <source>
        <dbReference type="PROSITE-ProRule" id="PRU00181"/>
    </source>
</evidence>
<dbReference type="SUPFAM" id="SSF49303">
    <property type="entry name" value="beta-Galactosidase/glucuronidase domain"/>
    <property type="match status" value="2"/>
</dbReference>
<evidence type="ECO:0000256" key="4">
    <source>
        <dbReference type="ARBA" id="ARBA00013303"/>
    </source>
</evidence>
<dbReference type="GO" id="GO:0030246">
    <property type="term" value="F:carbohydrate binding"/>
    <property type="evidence" value="ECO:0007669"/>
    <property type="project" value="InterPro"/>
</dbReference>
<dbReference type="PROSITE" id="PS00719">
    <property type="entry name" value="GLYCOSYL_HYDROL_F2_1"/>
    <property type="match status" value="1"/>
</dbReference>
<evidence type="ECO:0000313" key="12">
    <source>
        <dbReference type="Proteomes" id="UP000034098"/>
    </source>
</evidence>
<dbReference type="InterPro" id="IPR014718">
    <property type="entry name" value="GH-type_carb-bd"/>
</dbReference>
<dbReference type="Proteomes" id="UP000034098">
    <property type="component" value="Unassembled WGS sequence"/>
</dbReference>
<dbReference type="GO" id="GO:0003743">
    <property type="term" value="F:translation initiation factor activity"/>
    <property type="evidence" value="ECO:0007669"/>
    <property type="project" value="UniProtKB-UniRule"/>
</dbReference>
<keyword evidence="12" id="KW-1185">Reference proteome</keyword>
<comment type="similarity">
    <text evidence="2 9">Belongs to the glycosyl hydrolase 2 family.</text>
</comment>
<dbReference type="InterPro" id="IPR032312">
    <property type="entry name" value="LacZ_4"/>
</dbReference>
<dbReference type="Gene3D" id="2.60.120.260">
    <property type="entry name" value="Galactose-binding domain-like"/>
    <property type="match status" value="1"/>
</dbReference>
<dbReference type="InterPro" id="IPR006103">
    <property type="entry name" value="Glyco_hydro_2_cat"/>
</dbReference>
<dbReference type="PROSITE" id="PS50832">
    <property type="entry name" value="S1_IF1_TYPE"/>
    <property type="match status" value="1"/>
</dbReference>
<dbReference type="GO" id="GO:0005990">
    <property type="term" value="P:lactose catabolic process"/>
    <property type="evidence" value="ECO:0007669"/>
    <property type="project" value="TreeGrafter"/>
</dbReference>
<dbReference type="GO" id="GO:0003723">
    <property type="term" value="F:RNA binding"/>
    <property type="evidence" value="ECO:0007669"/>
    <property type="project" value="InterPro"/>
</dbReference>
<keyword evidence="6 9" id="KW-0326">Glycosidase</keyword>
<dbReference type="PANTHER" id="PTHR46323">
    <property type="entry name" value="BETA-GALACTOSIDASE"/>
    <property type="match status" value="1"/>
</dbReference>
<dbReference type="InterPro" id="IPR008979">
    <property type="entry name" value="Galactose-bd-like_sf"/>
</dbReference>
<organism evidence="11 12">
    <name type="scientific">Microbacterium trichothecenolyticum</name>
    <name type="common">Aureobacterium trichothecenolyticum</name>
    <dbReference type="NCBI Taxonomy" id="69370"/>
    <lineage>
        <taxon>Bacteria</taxon>
        <taxon>Bacillati</taxon>
        <taxon>Actinomycetota</taxon>
        <taxon>Actinomycetes</taxon>
        <taxon>Micrococcales</taxon>
        <taxon>Microbacteriaceae</taxon>
        <taxon>Microbacterium</taxon>
    </lineage>
</organism>
<dbReference type="Pfam" id="PF02837">
    <property type="entry name" value="Glyco_hydro_2_N"/>
    <property type="match status" value="1"/>
</dbReference>
<dbReference type="InterPro" id="IPR006102">
    <property type="entry name" value="Ig-like_GH2"/>
</dbReference>
<name>A0A0M2HDL1_MICTR</name>
<dbReference type="InterPro" id="IPR013783">
    <property type="entry name" value="Ig-like_fold"/>
</dbReference>
<dbReference type="PATRIC" id="fig|69370.6.peg.1805"/>
<dbReference type="SMART" id="SM01038">
    <property type="entry name" value="Bgal_small_N"/>
    <property type="match status" value="1"/>
</dbReference>
<dbReference type="Gene3D" id="2.70.98.10">
    <property type="match status" value="1"/>
</dbReference>
<dbReference type="PRINTS" id="PR00132">
    <property type="entry name" value="GLHYDRLASE2"/>
</dbReference>
<dbReference type="SUPFAM" id="SSF74650">
    <property type="entry name" value="Galactose mutarotase-like"/>
    <property type="match status" value="1"/>
</dbReference>
<keyword evidence="5 9" id="KW-0378">Hydrolase</keyword>
<dbReference type="Gene3D" id="2.60.40.10">
    <property type="entry name" value="Immunoglobulins"/>
    <property type="match status" value="2"/>
</dbReference>
<dbReference type="Gene3D" id="3.20.20.80">
    <property type="entry name" value="Glycosidases"/>
    <property type="match status" value="1"/>
</dbReference>
<dbReference type="PROSITE" id="PS00608">
    <property type="entry name" value="GLYCOSYL_HYDROL_F2_2"/>
    <property type="match status" value="1"/>
</dbReference>
<accession>A0A0M2HDL1</accession>
<dbReference type="InterPro" id="IPR004199">
    <property type="entry name" value="B-gal_small/dom_5"/>
</dbReference>
<evidence type="ECO:0000313" key="11">
    <source>
        <dbReference type="EMBL" id="KJL42809.1"/>
    </source>
</evidence>
<dbReference type="InterPro" id="IPR023232">
    <property type="entry name" value="Glyco_hydro_2_AS"/>
</dbReference>
<evidence type="ECO:0000256" key="2">
    <source>
        <dbReference type="ARBA" id="ARBA00007401"/>
    </source>
</evidence>
<dbReference type="InterPro" id="IPR006196">
    <property type="entry name" value="RNA-binding_domain_S1_IF1"/>
</dbReference>
<reference evidence="11 12" key="1">
    <citation type="submission" date="2015-02" db="EMBL/GenBank/DDBJ databases">
        <title>Draft genome sequences of ten Microbacterium spp. with emphasis on heavy metal contaminated environments.</title>
        <authorList>
            <person name="Corretto E."/>
        </authorList>
    </citation>
    <scope>NUCLEOTIDE SEQUENCE [LARGE SCALE GENOMIC DNA]</scope>
    <source>
        <strain evidence="11 12">DSM 8608</strain>
    </source>
</reference>
<dbReference type="Pfam" id="PF16353">
    <property type="entry name" value="LacZ_4"/>
    <property type="match status" value="1"/>
</dbReference>